<reference evidence="3" key="1">
    <citation type="submission" date="2018-01" db="EMBL/GenBank/DDBJ databases">
        <title>An insight into the sialome of Amazonian anophelines.</title>
        <authorList>
            <person name="Ribeiro J.M."/>
            <person name="Scarpassa V."/>
            <person name="Calvo E."/>
        </authorList>
    </citation>
    <scope>NUCLEOTIDE SEQUENCE</scope>
    <source>
        <tissue evidence="3">Salivary glands</tissue>
    </source>
</reference>
<evidence type="ECO:0000256" key="2">
    <source>
        <dbReference type="SAM" id="SignalP"/>
    </source>
</evidence>
<organism evidence="3">
    <name type="scientific">Anopheles marajoara</name>
    <dbReference type="NCBI Taxonomy" id="58244"/>
    <lineage>
        <taxon>Eukaryota</taxon>
        <taxon>Metazoa</taxon>
        <taxon>Ecdysozoa</taxon>
        <taxon>Arthropoda</taxon>
        <taxon>Hexapoda</taxon>
        <taxon>Insecta</taxon>
        <taxon>Pterygota</taxon>
        <taxon>Neoptera</taxon>
        <taxon>Endopterygota</taxon>
        <taxon>Diptera</taxon>
        <taxon>Nematocera</taxon>
        <taxon>Culicoidea</taxon>
        <taxon>Culicidae</taxon>
        <taxon>Anophelinae</taxon>
        <taxon>Anopheles</taxon>
    </lineage>
</organism>
<evidence type="ECO:0000256" key="1">
    <source>
        <dbReference type="SAM" id="MobiDB-lite"/>
    </source>
</evidence>
<dbReference type="EMBL" id="GGFJ01012169">
    <property type="protein sequence ID" value="MBW61310.1"/>
    <property type="molecule type" value="Transcribed_RNA"/>
</dbReference>
<feature type="chain" id="PRO_5014753284" evidence="2">
    <location>
        <begin position="17"/>
        <end position="115"/>
    </location>
</feature>
<dbReference type="AlphaFoldDB" id="A0A2M4C7M7"/>
<keyword evidence="2" id="KW-0732">Signal</keyword>
<proteinExistence type="predicted"/>
<evidence type="ECO:0000313" key="3">
    <source>
        <dbReference type="EMBL" id="MBW61310.1"/>
    </source>
</evidence>
<protein>
    <submittedName>
        <fullName evidence="3">Putative secreted protein</fullName>
    </submittedName>
</protein>
<sequence length="115" mass="12272">MLLLLLVQFGATTTEATIAAATVADGRGTIAQRANPLVRTSASGSALVAQIPAATTKQYGRRGEGGSLQRAGGRYDQRRLKRHQTTGHTCPRTAARQKRRGVAVHLIAPERRSGR</sequence>
<feature type="signal peptide" evidence="2">
    <location>
        <begin position="1"/>
        <end position="16"/>
    </location>
</feature>
<name>A0A2M4C7M7_9DIPT</name>
<accession>A0A2M4C7M7</accession>
<feature type="region of interest" description="Disordered" evidence="1">
    <location>
        <begin position="81"/>
        <end position="100"/>
    </location>
</feature>